<sequence length="516" mass="57549">MLPTLRINTGEFKVFDVRFIRRSLVQIHKDICLVSDCEHDHDGCVICSMNPRGYDMVKRDIQRLMDEGMIQIVQSGHVDDNVNVIVPVFKQPERLVIQYDSSSNKNVSNRSVSPLVILLAGPVPYASDKVVLYQYNATMIENGQEVPLPMTSSIVNIADVTKVTRSGLVFGSVVLEEVIVGKKVEIPNSTLSKLSYQGAPMRYSGVIVKAFDGSRKTVIGEVDLPVKIGLSDFHITFQLKFFKNGKLVIIGGEKALLVSHLLSFSYVEVEDEVGTSFQALSIAVEKRIEAPMSSLKDAQKIVEEGPVDQWGSVVEVSDNKGITGLGFHKGSSIVRSEEMQLSFRSGGFIHGNEQHLAAVLENSEEEDCTNFVTHGRTCNNWTAVDIPIILHRSKLVPNPIEYNDPSPSPKFEFPVFEAEEESDVEVSDELSRLLEQDEKIIQPFEEQIELVNLGSEDDVKEVKIGSRLCPDAKKGLIDLLQEYSDVFAWSYQNMPRLDSDIVEHRLSLKPECPPVK</sequence>
<keyword evidence="2" id="KW-1185">Reference proteome</keyword>
<name>A0A9D4YCR0_PEA</name>
<dbReference type="EMBL" id="JAMSHJ010000002">
    <property type="protein sequence ID" value="KAI5435783.1"/>
    <property type="molecule type" value="Genomic_DNA"/>
</dbReference>
<gene>
    <name evidence="1" type="ORF">KIW84_022273</name>
</gene>
<evidence type="ECO:0000313" key="1">
    <source>
        <dbReference type="EMBL" id="KAI5435783.1"/>
    </source>
</evidence>
<organism evidence="1 2">
    <name type="scientific">Pisum sativum</name>
    <name type="common">Garden pea</name>
    <name type="synonym">Lathyrus oleraceus</name>
    <dbReference type="NCBI Taxonomy" id="3888"/>
    <lineage>
        <taxon>Eukaryota</taxon>
        <taxon>Viridiplantae</taxon>
        <taxon>Streptophyta</taxon>
        <taxon>Embryophyta</taxon>
        <taxon>Tracheophyta</taxon>
        <taxon>Spermatophyta</taxon>
        <taxon>Magnoliopsida</taxon>
        <taxon>eudicotyledons</taxon>
        <taxon>Gunneridae</taxon>
        <taxon>Pentapetalae</taxon>
        <taxon>rosids</taxon>
        <taxon>fabids</taxon>
        <taxon>Fabales</taxon>
        <taxon>Fabaceae</taxon>
        <taxon>Papilionoideae</taxon>
        <taxon>50 kb inversion clade</taxon>
        <taxon>NPAAA clade</taxon>
        <taxon>Hologalegina</taxon>
        <taxon>IRL clade</taxon>
        <taxon>Fabeae</taxon>
        <taxon>Lathyrus</taxon>
    </lineage>
</organism>
<dbReference type="AlphaFoldDB" id="A0A9D4YCR0"/>
<evidence type="ECO:0000313" key="2">
    <source>
        <dbReference type="Proteomes" id="UP001058974"/>
    </source>
</evidence>
<dbReference type="Proteomes" id="UP001058974">
    <property type="component" value="Chromosome 2"/>
</dbReference>
<dbReference type="Gramene" id="Psat02G0227300-T1">
    <property type="protein sequence ID" value="KAI5435783.1"/>
    <property type="gene ID" value="KIW84_022273"/>
</dbReference>
<protein>
    <submittedName>
        <fullName evidence="1">Uncharacterized protein</fullName>
    </submittedName>
</protein>
<proteinExistence type="predicted"/>
<reference evidence="1 2" key="1">
    <citation type="journal article" date="2022" name="Nat. Genet.">
        <title>Improved pea reference genome and pan-genome highlight genomic features and evolutionary characteristics.</title>
        <authorList>
            <person name="Yang T."/>
            <person name="Liu R."/>
            <person name="Luo Y."/>
            <person name="Hu S."/>
            <person name="Wang D."/>
            <person name="Wang C."/>
            <person name="Pandey M.K."/>
            <person name="Ge S."/>
            <person name="Xu Q."/>
            <person name="Li N."/>
            <person name="Li G."/>
            <person name="Huang Y."/>
            <person name="Saxena R.K."/>
            <person name="Ji Y."/>
            <person name="Li M."/>
            <person name="Yan X."/>
            <person name="He Y."/>
            <person name="Liu Y."/>
            <person name="Wang X."/>
            <person name="Xiang C."/>
            <person name="Varshney R.K."/>
            <person name="Ding H."/>
            <person name="Gao S."/>
            <person name="Zong X."/>
        </authorList>
    </citation>
    <scope>NUCLEOTIDE SEQUENCE [LARGE SCALE GENOMIC DNA]</scope>
    <source>
        <strain evidence="1 2">cv. Zhongwan 6</strain>
    </source>
</reference>
<comment type="caution">
    <text evidence="1">The sequence shown here is derived from an EMBL/GenBank/DDBJ whole genome shotgun (WGS) entry which is preliminary data.</text>
</comment>
<accession>A0A9D4YCR0</accession>